<gene>
    <name evidence="2" type="ORF">Tci_924027</name>
</gene>
<proteinExistence type="predicted"/>
<feature type="region of interest" description="Disordered" evidence="1">
    <location>
        <begin position="18"/>
        <end position="54"/>
    </location>
</feature>
<protein>
    <submittedName>
        <fullName evidence="2">Uncharacterized protein</fullName>
    </submittedName>
</protein>
<dbReference type="AlphaFoldDB" id="A0A699X2C4"/>
<comment type="caution">
    <text evidence="2">The sequence shown here is derived from an EMBL/GenBank/DDBJ whole genome shotgun (WGS) entry which is preliminary data.</text>
</comment>
<accession>A0A699X2C4</accession>
<feature type="non-terminal residue" evidence="2">
    <location>
        <position position="109"/>
    </location>
</feature>
<name>A0A699X2C4_TANCI</name>
<evidence type="ECO:0000256" key="1">
    <source>
        <dbReference type="SAM" id="MobiDB-lite"/>
    </source>
</evidence>
<dbReference type="EMBL" id="BKCJ011777435">
    <property type="protein sequence ID" value="GFD52058.1"/>
    <property type="molecule type" value="Genomic_DNA"/>
</dbReference>
<evidence type="ECO:0000313" key="2">
    <source>
        <dbReference type="EMBL" id="GFD52058.1"/>
    </source>
</evidence>
<feature type="non-terminal residue" evidence="2">
    <location>
        <position position="1"/>
    </location>
</feature>
<reference evidence="2" key="1">
    <citation type="journal article" date="2019" name="Sci. Rep.">
        <title>Draft genome of Tanacetum cinerariifolium, the natural source of mosquito coil.</title>
        <authorList>
            <person name="Yamashiro T."/>
            <person name="Shiraishi A."/>
            <person name="Satake H."/>
            <person name="Nakayama K."/>
        </authorList>
    </citation>
    <scope>NUCLEOTIDE SEQUENCE</scope>
</reference>
<feature type="region of interest" description="Disordered" evidence="1">
    <location>
        <begin position="87"/>
        <end position="109"/>
    </location>
</feature>
<organism evidence="2">
    <name type="scientific">Tanacetum cinerariifolium</name>
    <name type="common">Dalmatian daisy</name>
    <name type="synonym">Chrysanthemum cinerariifolium</name>
    <dbReference type="NCBI Taxonomy" id="118510"/>
    <lineage>
        <taxon>Eukaryota</taxon>
        <taxon>Viridiplantae</taxon>
        <taxon>Streptophyta</taxon>
        <taxon>Embryophyta</taxon>
        <taxon>Tracheophyta</taxon>
        <taxon>Spermatophyta</taxon>
        <taxon>Magnoliopsida</taxon>
        <taxon>eudicotyledons</taxon>
        <taxon>Gunneridae</taxon>
        <taxon>Pentapetalae</taxon>
        <taxon>asterids</taxon>
        <taxon>campanulids</taxon>
        <taxon>Asterales</taxon>
        <taxon>Asteraceae</taxon>
        <taxon>Asteroideae</taxon>
        <taxon>Anthemideae</taxon>
        <taxon>Anthemidinae</taxon>
        <taxon>Tanacetum</taxon>
    </lineage>
</organism>
<sequence length="109" mass="11674">QVNSPSFSGRIVPLFDSMLVPQGEGSATPTESHHTPTSEASQSLHHELPSPSLLHVTTKSLPTAIPSDNPPLKQYIGRNWIAQSSVLPQVEDEPASPLRDDSQGEASLL</sequence>